<dbReference type="InterPro" id="IPR008929">
    <property type="entry name" value="Chondroitin_lyas"/>
</dbReference>
<feature type="domain" description="Heparinase II/III-like C-terminal" evidence="2">
    <location>
        <begin position="309"/>
        <end position="564"/>
    </location>
</feature>
<protein>
    <submittedName>
        <fullName evidence="3">Heparinase II/III family protein</fullName>
    </submittedName>
</protein>
<dbReference type="AlphaFoldDB" id="A0A931BL00"/>
<proteinExistence type="predicted"/>
<reference evidence="3" key="1">
    <citation type="submission" date="2020-11" db="EMBL/GenBank/DDBJ databases">
        <authorList>
            <person name="Kim M.K."/>
        </authorList>
    </citation>
    <scope>NUCLEOTIDE SEQUENCE</scope>
    <source>
        <strain evidence="3">BT350</strain>
    </source>
</reference>
<dbReference type="Pfam" id="PF07940">
    <property type="entry name" value="Hepar_II_III_C"/>
    <property type="match status" value="1"/>
</dbReference>
<dbReference type="GO" id="GO:0016829">
    <property type="term" value="F:lyase activity"/>
    <property type="evidence" value="ECO:0007669"/>
    <property type="project" value="InterPro"/>
</dbReference>
<dbReference type="InterPro" id="IPR012480">
    <property type="entry name" value="Hepar_II_III_C"/>
</dbReference>
<dbReference type="Gene3D" id="1.50.10.100">
    <property type="entry name" value="Chondroitin AC/alginate lyase"/>
    <property type="match status" value="1"/>
</dbReference>
<accession>A0A931BL00</accession>
<dbReference type="Gene3D" id="2.70.98.70">
    <property type="match status" value="1"/>
</dbReference>
<dbReference type="GO" id="GO:0030313">
    <property type="term" value="C:cell envelope"/>
    <property type="evidence" value="ECO:0007669"/>
    <property type="project" value="UniProtKB-SubCell"/>
</dbReference>
<evidence type="ECO:0000313" key="3">
    <source>
        <dbReference type="EMBL" id="MBF9232947.1"/>
    </source>
</evidence>
<gene>
    <name evidence="3" type="ORF">I2H38_06100</name>
</gene>
<evidence type="ECO:0000313" key="4">
    <source>
        <dbReference type="Proteomes" id="UP000599312"/>
    </source>
</evidence>
<comment type="subcellular location">
    <subcellularLocation>
        <location evidence="1">Cell envelope</location>
    </subcellularLocation>
</comment>
<evidence type="ECO:0000259" key="2">
    <source>
        <dbReference type="Pfam" id="PF07940"/>
    </source>
</evidence>
<keyword evidence="4" id="KW-1185">Reference proteome</keyword>
<dbReference type="EMBL" id="JADQDO010000002">
    <property type="protein sequence ID" value="MBF9232947.1"/>
    <property type="molecule type" value="Genomic_DNA"/>
</dbReference>
<evidence type="ECO:0000256" key="1">
    <source>
        <dbReference type="ARBA" id="ARBA00004196"/>
    </source>
</evidence>
<sequence>MDWGPDRWRLYRLALRESGRALRGGLAWSASKVFLGTPVPTRLLFAPQDLRTADPTIATDIYSGFFSFAGRAITTSGRSPFGFTPPSRAWGESLYGFGWLRHLRAAGTALAQANARSLVDEFVTSKLGDRKIACHTQVVARRLISFISQSPLILEGADHAFYQRFLRILGQGIRDLERHVRAGALPYDQLMAAIALCYAGLCCEGLDKTLKRASRLLVRELDRQILSDGGHASRNPRVIVDLLFDLLPLRQMFASREVDTPEALLHAIDRMLPMVRLFRHGDGTLSHFNGMGVTAADHLATLLTYDDMRSQPIHHAPYSGYERLEAGRSLLVADVGGPPPRLLSSEAGAGCLSFEFSSGTQRIVVNCGTPRIAGDAILQASRSTVAHSTTSLDDISSCQMVAVKGHALDRAAARWILGRIGPVVISGPDNVTAERGEREHAQTLNASHDGYLARFGLTHERRWMLSPKGEALEGEDVFWGEGVETKTCEAIIRFHLAPGVKTSRAQGGRVVMLLLPNREAWQFTVSAGAAFVEDSVFLAAPDGMRRAEQIVLAFKPAETPSIRWRFERLARAYSPDPQAGTPGSELI</sequence>
<organism evidence="3 4">
    <name type="scientific">Microvirga alba</name>
    <dbReference type="NCBI Taxonomy" id="2791025"/>
    <lineage>
        <taxon>Bacteria</taxon>
        <taxon>Pseudomonadati</taxon>
        <taxon>Pseudomonadota</taxon>
        <taxon>Alphaproteobacteria</taxon>
        <taxon>Hyphomicrobiales</taxon>
        <taxon>Methylobacteriaceae</taxon>
        <taxon>Microvirga</taxon>
    </lineage>
</organism>
<dbReference type="Proteomes" id="UP000599312">
    <property type="component" value="Unassembled WGS sequence"/>
</dbReference>
<name>A0A931BL00_9HYPH</name>
<comment type="caution">
    <text evidence="3">The sequence shown here is derived from an EMBL/GenBank/DDBJ whole genome shotgun (WGS) entry which is preliminary data.</text>
</comment>